<dbReference type="PANTHER" id="PTHR31424">
    <property type="entry name" value="PROTEIN CBG23806"/>
    <property type="match status" value="1"/>
</dbReference>
<protein>
    <submittedName>
        <fullName evidence="1">Uncharacterized protein</fullName>
    </submittedName>
</protein>
<dbReference type="AlphaFoldDB" id="A0A6S7L698"/>
<organism evidence="1 2">
    <name type="scientific">Paramuricea clavata</name>
    <name type="common">Red gorgonian</name>
    <name type="synonym">Violescent sea-whip</name>
    <dbReference type="NCBI Taxonomy" id="317549"/>
    <lineage>
        <taxon>Eukaryota</taxon>
        <taxon>Metazoa</taxon>
        <taxon>Cnidaria</taxon>
        <taxon>Anthozoa</taxon>
        <taxon>Octocorallia</taxon>
        <taxon>Malacalcyonacea</taxon>
        <taxon>Plexauridae</taxon>
        <taxon>Paramuricea</taxon>
    </lineage>
</organism>
<comment type="caution">
    <text evidence="1">The sequence shown here is derived from an EMBL/GenBank/DDBJ whole genome shotgun (WGS) entry which is preliminary data.</text>
</comment>
<sequence length="110" mass="11915">MSSKGNRTNGVVNGPEHYETMETSYSELINDINSVNQNGKIEVNDTGVAVELFLGGDYKFLLMAMGMSGATLDHAYAYGAKCISFSDGTCPKICHITTKSSTEHSKKLKN</sequence>
<dbReference type="EMBL" id="CACRXK020019387">
    <property type="protein sequence ID" value="CAB4033592.1"/>
    <property type="molecule type" value="Genomic_DNA"/>
</dbReference>
<reference evidence="1" key="1">
    <citation type="submission" date="2020-04" db="EMBL/GenBank/DDBJ databases">
        <authorList>
            <person name="Alioto T."/>
            <person name="Alioto T."/>
            <person name="Gomez Garrido J."/>
        </authorList>
    </citation>
    <scope>NUCLEOTIDE SEQUENCE</scope>
    <source>
        <strain evidence="1">A484AB</strain>
    </source>
</reference>
<dbReference type="PANTHER" id="PTHR31424:SF3">
    <property type="entry name" value="RING-TYPE DOMAIN-CONTAINING PROTEIN"/>
    <property type="match status" value="1"/>
</dbReference>
<proteinExistence type="predicted"/>
<evidence type="ECO:0000313" key="1">
    <source>
        <dbReference type="EMBL" id="CAB4033592.1"/>
    </source>
</evidence>
<dbReference type="OrthoDB" id="5982080at2759"/>
<evidence type="ECO:0000313" key="2">
    <source>
        <dbReference type="Proteomes" id="UP001152795"/>
    </source>
</evidence>
<gene>
    <name evidence="1" type="ORF">PACLA_8A068449</name>
</gene>
<dbReference type="Proteomes" id="UP001152795">
    <property type="component" value="Unassembled WGS sequence"/>
</dbReference>
<keyword evidence="2" id="KW-1185">Reference proteome</keyword>
<accession>A0A6S7L698</accession>
<name>A0A6S7L698_PARCT</name>